<dbReference type="Proteomes" id="UP000325440">
    <property type="component" value="Unassembled WGS sequence"/>
</dbReference>
<proteinExistence type="predicted"/>
<protein>
    <submittedName>
        <fullName evidence="1">Uncharacterized protein</fullName>
    </submittedName>
</protein>
<evidence type="ECO:0000313" key="1">
    <source>
        <dbReference type="EMBL" id="VVC30194.1"/>
    </source>
</evidence>
<gene>
    <name evidence="1" type="ORF">CINCED_3A015301</name>
</gene>
<organism evidence="1 2">
    <name type="scientific">Cinara cedri</name>
    <dbReference type="NCBI Taxonomy" id="506608"/>
    <lineage>
        <taxon>Eukaryota</taxon>
        <taxon>Metazoa</taxon>
        <taxon>Ecdysozoa</taxon>
        <taxon>Arthropoda</taxon>
        <taxon>Hexapoda</taxon>
        <taxon>Insecta</taxon>
        <taxon>Pterygota</taxon>
        <taxon>Neoptera</taxon>
        <taxon>Paraneoptera</taxon>
        <taxon>Hemiptera</taxon>
        <taxon>Sternorrhyncha</taxon>
        <taxon>Aphidomorpha</taxon>
        <taxon>Aphidoidea</taxon>
        <taxon>Aphididae</taxon>
        <taxon>Lachninae</taxon>
        <taxon>Cinara</taxon>
    </lineage>
</organism>
<evidence type="ECO:0000313" key="2">
    <source>
        <dbReference type="Proteomes" id="UP000325440"/>
    </source>
</evidence>
<keyword evidence="2" id="KW-1185">Reference proteome</keyword>
<dbReference type="EMBL" id="CABPRJ010000508">
    <property type="protein sequence ID" value="VVC30194.1"/>
    <property type="molecule type" value="Genomic_DNA"/>
</dbReference>
<name>A0A5E4MK54_9HEMI</name>
<accession>A0A5E4MK54</accession>
<sequence>MFSGGLLTSGDGDYVITCVLVDTRLPPVRTDHPPRWCPAYGCVQPLTCMENSLGGLWNLGMDHFSAPNGGSSVSRGFVQWSVPCSRIRTGL</sequence>
<reference evidence="1 2" key="1">
    <citation type="submission" date="2019-08" db="EMBL/GenBank/DDBJ databases">
        <authorList>
            <person name="Alioto T."/>
            <person name="Alioto T."/>
            <person name="Gomez Garrido J."/>
        </authorList>
    </citation>
    <scope>NUCLEOTIDE SEQUENCE [LARGE SCALE GENOMIC DNA]</scope>
</reference>
<dbReference type="AlphaFoldDB" id="A0A5E4MK54"/>